<accession>A0A1Y2C3D2</accession>
<keyword evidence="2" id="KW-1185">Reference proteome</keyword>
<dbReference type="InterPro" id="IPR011025">
    <property type="entry name" value="GproteinA_insert"/>
</dbReference>
<gene>
    <name evidence="1" type="ORF">BCR33DRAFT_767380</name>
</gene>
<dbReference type="EMBL" id="MCGO01000031">
    <property type="protein sequence ID" value="ORY41511.1"/>
    <property type="molecule type" value="Genomic_DNA"/>
</dbReference>
<organism evidence="1 2">
    <name type="scientific">Rhizoclosmatium globosum</name>
    <dbReference type="NCBI Taxonomy" id="329046"/>
    <lineage>
        <taxon>Eukaryota</taxon>
        <taxon>Fungi</taxon>
        <taxon>Fungi incertae sedis</taxon>
        <taxon>Chytridiomycota</taxon>
        <taxon>Chytridiomycota incertae sedis</taxon>
        <taxon>Chytridiomycetes</taxon>
        <taxon>Chytridiales</taxon>
        <taxon>Chytriomycetaceae</taxon>
        <taxon>Rhizoclosmatium</taxon>
    </lineage>
</organism>
<proteinExistence type="predicted"/>
<dbReference type="OrthoDB" id="2154282at2759"/>
<sequence>MGLLTEQEKVSFRAAILLNILTSARTLVEAMDKLKIPYGFDPSDTEKYGELKNHGASVTNMAKSIPSSRRQTLGASGSIIQLASVGSEAKQSLLDLKVSHMDGLVDVPKDATARLAEILYNKQKVPETSPVYWASDRVRGLELIPYAIPGDAVDAIKCVWNDPGIQYCYSRRGEVQLMDTCAL</sequence>
<dbReference type="GO" id="GO:0007165">
    <property type="term" value="P:signal transduction"/>
    <property type="evidence" value="ECO:0007669"/>
    <property type="project" value="InterPro"/>
</dbReference>
<evidence type="ECO:0000313" key="2">
    <source>
        <dbReference type="Proteomes" id="UP000193642"/>
    </source>
</evidence>
<comment type="caution">
    <text evidence="1">The sequence shown here is derived from an EMBL/GenBank/DDBJ whole genome shotgun (WGS) entry which is preliminary data.</text>
</comment>
<name>A0A1Y2C3D2_9FUNG</name>
<dbReference type="Gene3D" id="1.10.400.10">
    <property type="entry name" value="GI Alpha 1, domain 2-like"/>
    <property type="match status" value="1"/>
</dbReference>
<dbReference type="AlphaFoldDB" id="A0A1Y2C3D2"/>
<dbReference type="Proteomes" id="UP000193642">
    <property type="component" value="Unassembled WGS sequence"/>
</dbReference>
<protein>
    <submittedName>
        <fullName evidence="1">Uncharacterized protein</fullName>
    </submittedName>
</protein>
<reference evidence="1 2" key="1">
    <citation type="submission" date="2016-07" db="EMBL/GenBank/DDBJ databases">
        <title>Pervasive Adenine N6-methylation of Active Genes in Fungi.</title>
        <authorList>
            <consortium name="DOE Joint Genome Institute"/>
            <person name="Mondo S.J."/>
            <person name="Dannebaum R.O."/>
            <person name="Kuo R.C."/>
            <person name="Labutti K."/>
            <person name="Haridas S."/>
            <person name="Kuo A."/>
            <person name="Salamov A."/>
            <person name="Ahrendt S.R."/>
            <person name="Lipzen A."/>
            <person name="Sullivan W."/>
            <person name="Andreopoulos W.B."/>
            <person name="Clum A."/>
            <person name="Lindquist E."/>
            <person name="Daum C."/>
            <person name="Ramamoorthy G.K."/>
            <person name="Gryganskyi A."/>
            <person name="Culley D."/>
            <person name="Magnuson J.K."/>
            <person name="James T.Y."/>
            <person name="O'Malley M.A."/>
            <person name="Stajich J.E."/>
            <person name="Spatafora J.W."/>
            <person name="Visel A."/>
            <person name="Grigoriev I.V."/>
        </authorList>
    </citation>
    <scope>NUCLEOTIDE SEQUENCE [LARGE SCALE GENOMIC DNA]</scope>
    <source>
        <strain evidence="1 2">JEL800</strain>
    </source>
</reference>
<dbReference type="SUPFAM" id="SSF47895">
    <property type="entry name" value="Transducin (alpha subunit), insertion domain"/>
    <property type="match status" value="1"/>
</dbReference>
<evidence type="ECO:0000313" key="1">
    <source>
        <dbReference type="EMBL" id="ORY41511.1"/>
    </source>
</evidence>